<accession>A0A2Z6RDR9</accession>
<organism evidence="1 3">
    <name type="scientific">Rhizophagus clarus</name>
    <dbReference type="NCBI Taxonomy" id="94130"/>
    <lineage>
        <taxon>Eukaryota</taxon>
        <taxon>Fungi</taxon>
        <taxon>Fungi incertae sedis</taxon>
        <taxon>Mucoromycota</taxon>
        <taxon>Glomeromycotina</taxon>
        <taxon>Glomeromycetes</taxon>
        <taxon>Glomerales</taxon>
        <taxon>Glomeraceae</taxon>
        <taxon>Rhizophagus</taxon>
    </lineage>
</organism>
<evidence type="ECO:0000313" key="2">
    <source>
        <dbReference type="EMBL" id="GES97285.1"/>
    </source>
</evidence>
<dbReference type="OrthoDB" id="2307807at2759"/>
<reference evidence="1 3" key="1">
    <citation type="submission" date="2017-11" db="EMBL/GenBank/DDBJ databases">
        <title>The genome of Rhizophagus clarus HR1 reveals common genetic basis of auxotrophy among arbuscular mycorrhizal fungi.</title>
        <authorList>
            <person name="Kobayashi Y."/>
        </authorList>
    </citation>
    <scope>NUCLEOTIDE SEQUENCE [LARGE SCALE GENOMIC DNA]</scope>
    <source>
        <strain evidence="1 3">HR1</strain>
    </source>
</reference>
<dbReference type="EMBL" id="BEXD01001779">
    <property type="protein sequence ID" value="GBB95729.1"/>
    <property type="molecule type" value="Genomic_DNA"/>
</dbReference>
<dbReference type="Proteomes" id="UP000615446">
    <property type="component" value="Unassembled WGS sequence"/>
</dbReference>
<sequence>MYVSGSSSSSLVQTFKSKLRLTSEVLESARETLLKQLAIEDTKELVTDREVTEEEIDQVEEEPENELEDGIIVERNILLDAFLKYLENNEGITVKMSLLEGRVVIHEVPLGIYGIVAGEVTSQMRDWYNRLNVFHERDVIVDRNSTVIPDGSVQPRDLPRPPAGQGCDKGGVPYPTVVVEVGLSEGLKSLHSKARRYFIPRTTIQIYIAVKIFNPRRDGTRVLVAFVYERANPERPILVKSFGTAAMYISTLKFFRRRRVPDQDITGVGRHTAPPCNHLGIPIYQINIPATAIFNGSPTGIPANLGNGCNIDLYGVQEAFFSIL</sequence>
<dbReference type="Proteomes" id="UP000247702">
    <property type="component" value="Unassembled WGS sequence"/>
</dbReference>
<gene>
    <name evidence="2" type="ORF">RCL2_002387100</name>
    <name evidence="1" type="ORF">RclHR1_00260034</name>
</gene>
<evidence type="ECO:0000313" key="3">
    <source>
        <dbReference type="Proteomes" id="UP000247702"/>
    </source>
</evidence>
<dbReference type="AlphaFoldDB" id="A0A2Z6RDR9"/>
<proteinExistence type="predicted"/>
<name>A0A2Z6RDR9_9GLOM</name>
<dbReference type="EMBL" id="BLAL01000257">
    <property type="protein sequence ID" value="GES97285.1"/>
    <property type="molecule type" value="Genomic_DNA"/>
</dbReference>
<reference evidence="2" key="2">
    <citation type="submission" date="2019-10" db="EMBL/GenBank/DDBJ databases">
        <title>Conservation and host-specific expression of non-tandemly repeated heterogenous ribosome RNA gene in arbuscular mycorrhizal fungi.</title>
        <authorList>
            <person name="Maeda T."/>
            <person name="Kobayashi Y."/>
            <person name="Nakagawa T."/>
            <person name="Ezawa T."/>
            <person name="Yamaguchi K."/>
            <person name="Bino T."/>
            <person name="Nishimoto Y."/>
            <person name="Shigenobu S."/>
            <person name="Kawaguchi M."/>
        </authorList>
    </citation>
    <scope>NUCLEOTIDE SEQUENCE</scope>
    <source>
        <strain evidence="2">HR1</strain>
    </source>
</reference>
<keyword evidence="3" id="KW-1185">Reference proteome</keyword>
<protein>
    <submittedName>
        <fullName evidence="1">Uncharacterized protein</fullName>
    </submittedName>
</protein>
<dbReference type="InterPro" id="IPR012296">
    <property type="entry name" value="Nuclease_put_TT1808"/>
</dbReference>
<comment type="caution">
    <text evidence="1">The sequence shown here is derived from an EMBL/GenBank/DDBJ whole genome shotgun (WGS) entry which is preliminary data.</text>
</comment>
<dbReference type="Gene3D" id="3.90.1570.10">
    <property type="entry name" value="tt1808, chain A"/>
    <property type="match status" value="1"/>
</dbReference>
<evidence type="ECO:0000313" key="1">
    <source>
        <dbReference type="EMBL" id="GBB95729.1"/>
    </source>
</evidence>